<feature type="domain" description="ABC transmembrane type-1" evidence="9">
    <location>
        <begin position="47"/>
        <end position="337"/>
    </location>
</feature>
<dbReference type="CDD" id="cd03228">
    <property type="entry name" value="ABCC_MRP_Like"/>
    <property type="match status" value="1"/>
</dbReference>
<feature type="transmembrane region" description="Helical" evidence="7">
    <location>
        <begin position="175"/>
        <end position="202"/>
    </location>
</feature>
<dbReference type="Pfam" id="PF00005">
    <property type="entry name" value="ABC_tran"/>
    <property type="match status" value="1"/>
</dbReference>
<dbReference type="PROSITE" id="PS50893">
    <property type="entry name" value="ABC_TRANSPORTER_2"/>
    <property type="match status" value="1"/>
</dbReference>
<evidence type="ECO:0000256" key="6">
    <source>
        <dbReference type="ARBA" id="ARBA00023136"/>
    </source>
</evidence>
<feature type="domain" description="ABC transporter" evidence="8">
    <location>
        <begin position="370"/>
        <end position="607"/>
    </location>
</feature>
<dbReference type="PANTHER" id="PTHR24221:SF654">
    <property type="entry name" value="ATP-BINDING CASSETTE SUB-FAMILY B MEMBER 6"/>
    <property type="match status" value="1"/>
</dbReference>
<dbReference type="InterPro" id="IPR017871">
    <property type="entry name" value="ABC_transporter-like_CS"/>
</dbReference>
<evidence type="ECO:0000313" key="11">
    <source>
        <dbReference type="Proteomes" id="UP000183967"/>
    </source>
</evidence>
<evidence type="ECO:0000256" key="1">
    <source>
        <dbReference type="ARBA" id="ARBA00004651"/>
    </source>
</evidence>
<dbReference type="PROSITE" id="PS50929">
    <property type="entry name" value="ABC_TM1F"/>
    <property type="match status" value="1"/>
</dbReference>
<feature type="transmembrane region" description="Helical" evidence="7">
    <location>
        <begin position="47"/>
        <end position="69"/>
    </location>
</feature>
<keyword evidence="11" id="KW-1185">Reference proteome</keyword>
<evidence type="ECO:0000256" key="3">
    <source>
        <dbReference type="ARBA" id="ARBA00022741"/>
    </source>
</evidence>
<dbReference type="InterPro" id="IPR036640">
    <property type="entry name" value="ABC1_TM_sf"/>
</dbReference>
<dbReference type="GO" id="GO:0016887">
    <property type="term" value="F:ATP hydrolysis activity"/>
    <property type="evidence" value="ECO:0007669"/>
    <property type="project" value="InterPro"/>
</dbReference>
<dbReference type="InterPro" id="IPR011527">
    <property type="entry name" value="ABC1_TM_dom"/>
</dbReference>
<dbReference type="GO" id="GO:0034040">
    <property type="term" value="F:ATPase-coupled lipid transmembrane transporter activity"/>
    <property type="evidence" value="ECO:0007669"/>
    <property type="project" value="TreeGrafter"/>
</dbReference>
<dbReference type="SUPFAM" id="SSF52540">
    <property type="entry name" value="P-loop containing nucleoside triphosphate hydrolases"/>
    <property type="match status" value="1"/>
</dbReference>
<evidence type="ECO:0000259" key="8">
    <source>
        <dbReference type="PROSITE" id="PS50893"/>
    </source>
</evidence>
<dbReference type="SUPFAM" id="SSF90123">
    <property type="entry name" value="ABC transporter transmembrane region"/>
    <property type="match status" value="1"/>
</dbReference>
<evidence type="ECO:0000313" key="10">
    <source>
        <dbReference type="EMBL" id="SHH20341.1"/>
    </source>
</evidence>
<reference evidence="11" key="1">
    <citation type="submission" date="2016-11" db="EMBL/GenBank/DDBJ databases">
        <authorList>
            <person name="Varghese N."/>
            <person name="Submissions S."/>
        </authorList>
    </citation>
    <scope>NUCLEOTIDE SEQUENCE [LARGE SCALE GENOMIC DNA]</scope>
    <source>
        <strain evidence="11">DSM 13643</strain>
    </source>
</reference>
<keyword evidence="4 10" id="KW-0067">ATP-binding</keyword>
<dbReference type="EMBL" id="FQXO01000004">
    <property type="protein sequence ID" value="SHH20341.1"/>
    <property type="molecule type" value="Genomic_DNA"/>
</dbReference>
<dbReference type="Gene3D" id="1.20.1560.10">
    <property type="entry name" value="ABC transporter type 1, transmembrane domain"/>
    <property type="match status" value="1"/>
</dbReference>
<organism evidence="10 11">
    <name type="scientific">Caloranaerobacter azorensis DSM 13643</name>
    <dbReference type="NCBI Taxonomy" id="1121264"/>
    <lineage>
        <taxon>Bacteria</taxon>
        <taxon>Bacillati</taxon>
        <taxon>Bacillota</taxon>
        <taxon>Tissierellia</taxon>
        <taxon>Tissierellales</taxon>
        <taxon>Thermohalobacteraceae</taxon>
        <taxon>Caloranaerobacter</taxon>
    </lineage>
</organism>
<comment type="subcellular location">
    <subcellularLocation>
        <location evidence="1">Cell membrane</location>
        <topology evidence="1">Multi-pass membrane protein</topology>
    </subcellularLocation>
</comment>
<dbReference type="InterPro" id="IPR003593">
    <property type="entry name" value="AAA+_ATPase"/>
</dbReference>
<dbReference type="GO" id="GO:0005886">
    <property type="term" value="C:plasma membrane"/>
    <property type="evidence" value="ECO:0007669"/>
    <property type="project" value="UniProtKB-SubCell"/>
</dbReference>
<dbReference type="InterPro" id="IPR039421">
    <property type="entry name" value="Type_1_exporter"/>
</dbReference>
<evidence type="ECO:0000256" key="5">
    <source>
        <dbReference type="ARBA" id="ARBA00022989"/>
    </source>
</evidence>
<dbReference type="GO" id="GO:0005524">
    <property type="term" value="F:ATP binding"/>
    <property type="evidence" value="ECO:0007669"/>
    <property type="project" value="UniProtKB-KW"/>
</dbReference>
<proteinExistence type="predicted"/>
<dbReference type="InterPro" id="IPR003439">
    <property type="entry name" value="ABC_transporter-like_ATP-bd"/>
</dbReference>
<accession>A0A1M5R2C1</accession>
<feature type="transmembrane region" description="Helical" evidence="7">
    <location>
        <begin position="275"/>
        <end position="298"/>
    </location>
</feature>
<sequence>MINCKSFVEALKTFDKLVTLGMIKMKNKLKKGNIAFLIKKAFEWDKWLFILSFINSFLHAIKPIILLLYPKVIIEGLQNDIAINKLLFQIGILTVFLIIFTYFGEYLDGDIYARIMRLRNRFLLLYSRTCMSMEYQYTEDKDKLNQMHIAFRAINNNSEGIEGVYHTLFSFFTNIIVLIGYSWILLTLSPIIITILIISILINNMLVWNVKKYEYDVKDDIAFHQRVLFYIENIMTDFSYGKEIRIFNLSDLFTNKFNKYKDNVLKVESSIEKKYYKAACINTLITFFTNVFIFWYLIVNTLNGTIQISNFVIYYQTIYNYDTWIRNIVEDIVKIRKQNLVISDFREFVYGNKYSRKRYRQIEKSKSYDIEFKDVFFHYPNKEEMIIKGINYKLKSGTKLAIVGPNGAGKTTLIKLLTGLYTPTSGKILLNGNDITEYDLNSYYKLFSTIFQESLVLAFSVKENIAFDDDNMRRLHNAIKVSGLENKIESLSLKENTPLLKFLDKEGIELSGGEKQKLMLARAVYKDGAIFIFDEPTANLDPIAEARIYEQFNDIVKDKTTIFISHRLASTKFCDTIIYLNNGVIEEMGTHEELMRKNGSYAKMFALQSQYYKEVDNYEF</sequence>
<evidence type="ECO:0000259" key="9">
    <source>
        <dbReference type="PROSITE" id="PS50929"/>
    </source>
</evidence>
<dbReference type="PROSITE" id="PS00211">
    <property type="entry name" value="ABC_TRANSPORTER_1"/>
    <property type="match status" value="1"/>
</dbReference>
<feature type="transmembrane region" description="Helical" evidence="7">
    <location>
        <begin position="81"/>
        <end position="103"/>
    </location>
</feature>
<dbReference type="Gene3D" id="3.40.50.300">
    <property type="entry name" value="P-loop containing nucleotide triphosphate hydrolases"/>
    <property type="match status" value="1"/>
</dbReference>
<dbReference type="PANTHER" id="PTHR24221">
    <property type="entry name" value="ATP-BINDING CASSETTE SUB-FAMILY B"/>
    <property type="match status" value="1"/>
</dbReference>
<dbReference type="GO" id="GO:0140359">
    <property type="term" value="F:ABC-type transporter activity"/>
    <property type="evidence" value="ECO:0007669"/>
    <property type="project" value="InterPro"/>
</dbReference>
<dbReference type="InterPro" id="IPR027417">
    <property type="entry name" value="P-loop_NTPase"/>
</dbReference>
<evidence type="ECO:0000256" key="4">
    <source>
        <dbReference type="ARBA" id="ARBA00022840"/>
    </source>
</evidence>
<keyword evidence="5 7" id="KW-1133">Transmembrane helix</keyword>
<name>A0A1M5R2C1_9FIRM</name>
<keyword evidence="2 7" id="KW-0812">Transmembrane</keyword>
<keyword evidence="3" id="KW-0547">Nucleotide-binding</keyword>
<evidence type="ECO:0000256" key="2">
    <source>
        <dbReference type="ARBA" id="ARBA00022692"/>
    </source>
</evidence>
<gene>
    <name evidence="10" type="ORF">SAMN02745135_00040</name>
</gene>
<protein>
    <submittedName>
        <fullName evidence="10">ATP-binding cassette, subfamily C</fullName>
    </submittedName>
</protein>
<dbReference type="AlphaFoldDB" id="A0A1M5R2C1"/>
<dbReference type="SMART" id="SM00382">
    <property type="entry name" value="AAA"/>
    <property type="match status" value="1"/>
</dbReference>
<evidence type="ECO:0000256" key="7">
    <source>
        <dbReference type="SAM" id="Phobius"/>
    </source>
</evidence>
<dbReference type="Proteomes" id="UP000183967">
    <property type="component" value="Unassembled WGS sequence"/>
</dbReference>
<keyword evidence="6 7" id="KW-0472">Membrane</keyword>